<dbReference type="CDD" id="cd06257">
    <property type="entry name" value="DnaJ"/>
    <property type="match status" value="1"/>
</dbReference>
<reference evidence="5" key="1">
    <citation type="submission" date="2023-07" db="EMBL/GenBank/DDBJ databases">
        <title>A draft genome of Kazachstania heterogenica Y-27499.</title>
        <authorList>
            <person name="Donic C."/>
            <person name="Kralova J.S."/>
            <person name="Fidel L."/>
            <person name="Ben-Dor S."/>
            <person name="Jung S."/>
        </authorList>
    </citation>
    <scope>NUCLEOTIDE SEQUENCE [LARGE SCALE GENOMIC DNA]</scope>
    <source>
        <strain evidence="5">Y27499</strain>
    </source>
</reference>
<keyword evidence="2" id="KW-0143">Chaperone</keyword>
<comment type="similarity">
    <text evidence="1">Belongs to the HscB family.</text>
</comment>
<dbReference type="Pfam" id="PF00226">
    <property type="entry name" value="DnaJ"/>
    <property type="match status" value="1"/>
</dbReference>
<dbReference type="GO" id="GO:0001671">
    <property type="term" value="F:ATPase activator activity"/>
    <property type="evidence" value="ECO:0007669"/>
    <property type="project" value="InterPro"/>
</dbReference>
<dbReference type="Gene3D" id="1.10.287.110">
    <property type="entry name" value="DnaJ domain"/>
    <property type="match status" value="1"/>
</dbReference>
<organism evidence="4 5">
    <name type="scientific">Arxiozyma heterogenica</name>
    <dbReference type="NCBI Taxonomy" id="278026"/>
    <lineage>
        <taxon>Eukaryota</taxon>
        <taxon>Fungi</taxon>
        <taxon>Dikarya</taxon>
        <taxon>Ascomycota</taxon>
        <taxon>Saccharomycotina</taxon>
        <taxon>Saccharomycetes</taxon>
        <taxon>Saccharomycetales</taxon>
        <taxon>Saccharomycetaceae</taxon>
        <taxon>Arxiozyma</taxon>
    </lineage>
</organism>
<proteinExistence type="inferred from homology"/>
<feature type="domain" description="J" evidence="3">
    <location>
        <begin position="14"/>
        <end position="79"/>
    </location>
</feature>
<dbReference type="Pfam" id="PF07743">
    <property type="entry name" value="HSCB_C"/>
    <property type="match status" value="1"/>
</dbReference>
<dbReference type="NCBIfam" id="TIGR00714">
    <property type="entry name" value="hscB"/>
    <property type="match status" value="1"/>
</dbReference>
<protein>
    <recommendedName>
        <fullName evidence="3">J domain-containing protein</fullName>
    </recommendedName>
</protein>
<dbReference type="PANTHER" id="PTHR14021:SF15">
    <property type="entry name" value="IRON-SULFUR CLUSTER CO-CHAPERONE PROTEIN HSCB"/>
    <property type="match status" value="1"/>
</dbReference>
<keyword evidence="5" id="KW-1185">Reference proteome</keyword>
<evidence type="ECO:0000259" key="3">
    <source>
        <dbReference type="SMART" id="SM00271"/>
    </source>
</evidence>
<dbReference type="SUPFAM" id="SSF47144">
    <property type="entry name" value="HSC20 (HSCB), C-terminal oligomerisation domain"/>
    <property type="match status" value="1"/>
</dbReference>
<comment type="caution">
    <text evidence="4">The sequence shown here is derived from an EMBL/GenBank/DDBJ whole genome shotgun (WGS) entry which is preliminary data.</text>
</comment>
<dbReference type="InterPro" id="IPR001623">
    <property type="entry name" value="DnaJ_domain"/>
</dbReference>
<dbReference type="GO" id="GO:0051087">
    <property type="term" value="F:protein-folding chaperone binding"/>
    <property type="evidence" value="ECO:0007669"/>
    <property type="project" value="InterPro"/>
</dbReference>
<dbReference type="PANTHER" id="PTHR14021">
    <property type="entry name" value="IRON-SULFUR CLUSTER CO-CHAPERONE PROTEIN HSCB"/>
    <property type="match status" value="1"/>
</dbReference>
<name>A0AAN7WK08_9SACH</name>
<evidence type="ECO:0000256" key="2">
    <source>
        <dbReference type="ARBA" id="ARBA00023186"/>
    </source>
</evidence>
<dbReference type="InterPro" id="IPR036869">
    <property type="entry name" value="J_dom_sf"/>
</dbReference>
<dbReference type="GO" id="GO:0044571">
    <property type="term" value="P:[2Fe-2S] cluster assembly"/>
    <property type="evidence" value="ECO:0007669"/>
    <property type="project" value="InterPro"/>
</dbReference>
<evidence type="ECO:0000313" key="5">
    <source>
        <dbReference type="Proteomes" id="UP001306508"/>
    </source>
</evidence>
<dbReference type="InterPro" id="IPR036386">
    <property type="entry name" value="HscB_C_sf"/>
</dbReference>
<dbReference type="SMART" id="SM00271">
    <property type="entry name" value="DnaJ"/>
    <property type="match status" value="1"/>
</dbReference>
<dbReference type="InterPro" id="IPR004640">
    <property type="entry name" value="HscB"/>
</dbReference>
<accession>A0AAN7WK08</accession>
<dbReference type="SUPFAM" id="SSF46565">
    <property type="entry name" value="Chaperone J-domain"/>
    <property type="match status" value="1"/>
</dbReference>
<dbReference type="Proteomes" id="UP001306508">
    <property type="component" value="Unassembled WGS sequence"/>
</dbReference>
<evidence type="ECO:0000313" key="4">
    <source>
        <dbReference type="EMBL" id="KAK5782423.1"/>
    </source>
</evidence>
<dbReference type="Gene3D" id="1.20.1280.20">
    <property type="entry name" value="HscB, C-terminal domain"/>
    <property type="match status" value="1"/>
</dbReference>
<dbReference type="InterPro" id="IPR009073">
    <property type="entry name" value="HscB_oligo_C"/>
</dbReference>
<evidence type="ECO:0000256" key="1">
    <source>
        <dbReference type="ARBA" id="ARBA00010476"/>
    </source>
</evidence>
<gene>
    <name evidence="4" type="ORF">RI543_000360</name>
</gene>
<sequence>MLTRIVARRWMTKMTLFQWFPKTFPNGEPQWKVDTSLLRKEYRQLQAQVHPDVVNSKGNNEDHSAQLNKAYHILSQPLARAQYLIKCVKGVDLTNDEVSKQMTNNDPILLSNIIDVHESLTDCENENEIAIIRQENNNRLKQLIQKLDKDFECNDYDKAISTTVELKYWTNLAKAINEWTPGSRFELHH</sequence>
<dbReference type="AlphaFoldDB" id="A0AAN7WK08"/>
<dbReference type="EMBL" id="JAWIZZ010000006">
    <property type="protein sequence ID" value="KAK5782423.1"/>
    <property type="molecule type" value="Genomic_DNA"/>
</dbReference>
<dbReference type="GO" id="GO:0051259">
    <property type="term" value="P:protein complex oligomerization"/>
    <property type="evidence" value="ECO:0007669"/>
    <property type="project" value="InterPro"/>
</dbReference>
<dbReference type="GO" id="GO:0005739">
    <property type="term" value="C:mitochondrion"/>
    <property type="evidence" value="ECO:0007669"/>
    <property type="project" value="TreeGrafter"/>
</dbReference>